<sequence length="72" mass="7893">MYGEFPKILSIAICVLLLVVTAIIGLPRANTNVTVESRPAAIIPSSASLKDPNLELQLVFKVSHGFRIFRGW</sequence>
<organism evidence="1 2">
    <name type="scientific">Nitrososphaera gargensis (strain Ga9.2)</name>
    <dbReference type="NCBI Taxonomy" id="1237085"/>
    <lineage>
        <taxon>Archaea</taxon>
        <taxon>Nitrososphaerota</taxon>
        <taxon>Nitrososphaeria</taxon>
        <taxon>Nitrososphaerales</taxon>
        <taxon>Nitrososphaeraceae</taxon>
        <taxon>Nitrososphaera</taxon>
    </lineage>
</organism>
<dbReference type="AlphaFoldDB" id="K0IF64"/>
<dbReference type="HOGENOM" id="CLU_2712966_0_0_2"/>
<name>K0IF64_NITGG</name>
<dbReference type="RefSeq" id="WP_015018967.1">
    <property type="nucleotide sequence ID" value="NC_018719.1"/>
</dbReference>
<dbReference type="GeneID" id="13797754"/>
<dbReference type="Proteomes" id="UP000008037">
    <property type="component" value="Chromosome"/>
</dbReference>
<dbReference type="BioCyc" id="CNIT1237085:G1324-1493-MONOMER"/>
<protein>
    <submittedName>
        <fullName evidence="1">Uncharacterized protein</fullName>
    </submittedName>
</protein>
<accession>K0IF64</accession>
<dbReference type="EMBL" id="CP002408">
    <property type="protein sequence ID" value="AFU58430.1"/>
    <property type="molecule type" value="Genomic_DNA"/>
</dbReference>
<dbReference type="InParanoid" id="K0IF64"/>
<reference evidence="1 2" key="1">
    <citation type="journal article" date="2012" name="Environ. Microbiol.">
        <title>The genome of the ammonia-oxidizing Candidatus Nitrososphaera gargensis: insights into metabolic versatility and environmental adaptations.</title>
        <authorList>
            <person name="Spang A."/>
            <person name="Poehlein A."/>
            <person name="Offre P."/>
            <person name="Zumbragel S."/>
            <person name="Haider S."/>
            <person name="Rychlik N."/>
            <person name="Nowka B."/>
            <person name="Schmeisser C."/>
            <person name="Lebedeva E.V."/>
            <person name="Rattei T."/>
            <person name="Bohm C."/>
            <person name="Schmid M."/>
            <person name="Galushko A."/>
            <person name="Hatzenpichler R."/>
            <person name="Weinmaier T."/>
            <person name="Daniel R."/>
            <person name="Schleper C."/>
            <person name="Spieck E."/>
            <person name="Streit W."/>
            <person name="Wagner M."/>
        </authorList>
    </citation>
    <scope>NUCLEOTIDE SEQUENCE [LARGE SCALE GENOMIC DNA]</scope>
    <source>
        <strain evidence="2">Ga9.2</strain>
    </source>
</reference>
<evidence type="ECO:0000313" key="1">
    <source>
        <dbReference type="EMBL" id="AFU58430.1"/>
    </source>
</evidence>
<dbReference type="KEGG" id="nga:Ngar_c14950"/>
<keyword evidence="2" id="KW-1185">Reference proteome</keyword>
<gene>
    <name evidence="1" type="ordered locus">Ngar_c14950</name>
</gene>
<proteinExistence type="predicted"/>
<dbReference type="STRING" id="1237085.Ngar_c14950"/>
<evidence type="ECO:0000313" key="2">
    <source>
        <dbReference type="Proteomes" id="UP000008037"/>
    </source>
</evidence>